<proteinExistence type="predicted"/>
<dbReference type="AlphaFoldDB" id="A0A0J8QKS5"/>
<dbReference type="Proteomes" id="UP000054559">
    <property type="component" value="Unassembled WGS sequence"/>
</dbReference>
<evidence type="ECO:0000313" key="3">
    <source>
        <dbReference type="Proteomes" id="UP000054559"/>
    </source>
</evidence>
<dbReference type="EMBL" id="DS268235">
    <property type="protein sequence ID" value="KMU73024.1"/>
    <property type="molecule type" value="Genomic_DNA"/>
</dbReference>
<accession>A0A0J8QKS5</accession>
<evidence type="ECO:0000256" key="1">
    <source>
        <dbReference type="SAM" id="MobiDB-lite"/>
    </source>
</evidence>
<organism evidence="2 3">
    <name type="scientific">Coccidioides immitis RMSCC 3703</name>
    <dbReference type="NCBI Taxonomy" id="454286"/>
    <lineage>
        <taxon>Eukaryota</taxon>
        <taxon>Fungi</taxon>
        <taxon>Dikarya</taxon>
        <taxon>Ascomycota</taxon>
        <taxon>Pezizomycotina</taxon>
        <taxon>Eurotiomycetes</taxon>
        <taxon>Eurotiomycetidae</taxon>
        <taxon>Onygenales</taxon>
        <taxon>Onygenaceae</taxon>
        <taxon>Coccidioides</taxon>
    </lineage>
</organism>
<feature type="region of interest" description="Disordered" evidence="1">
    <location>
        <begin position="63"/>
        <end position="88"/>
    </location>
</feature>
<reference evidence="3" key="1">
    <citation type="journal article" date="2010" name="Genome Res.">
        <title>Population genomic sequencing of Coccidioides fungi reveals recent hybridization and transposon control.</title>
        <authorList>
            <person name="Neafsey D.E."/>
            <person name="Barker B.M."/>
            <person name="Sharpton T.J."/>
            <person name="Stajich J.E."/>
            <person name="Park D.J."/>
            <person name="Whiston E."/>
            <person name="Hung C.-Y."/>
            <person name="McMahan C."/>
            <person name="White J."/>
            <person name="Sykes S."/>
            <person name="Heiman D."/>
            <person name="Young S."/>
            <person name="Zeng Q."/>
            <person name="Abouelleil A."/>
            <person name="Aftuck L."/>
            <person name="Bessette D."/>
            <person name="Brown A."/>
            <person name="FitzGerald M."/>
            <person name="Lui A."/>
            <person name="Macdonald J.P."/>
            <person name="Priest M."/>
            <person name="Orbach M.J."/>
            <person name="Galgiani J.N."/>
            <person name="Kirkland T.N."/>
            <person name="Cole G.T."/>
            <person name="Birren B.W."/>
            <person name="Henn M.R."/>
            <person name="Taylor J.W."/>
            <person name="Rounsley S.D."/>
        </authorList>
    </citation>
    <scope>NUCLEOTIDE SEQUENCE [LARGE SCALE GENOMIC DNA]</scope>
    <source>
        <strain evidence="3">RMSCC 3703</strain>
    </source>
</reference>
<name>A0A0J8QKS5_COCIT</name>
<sequence>MNKAQIEVAELQTDRHLDCVPLLFILPKGVMYVLEASYSTSVSLNYLPYFAIALRSPSRVFSFDQDRPCPDGPSENNEIAQPPGRPIE</sequence>
<evidence type="ECO:0000313" key="2">
    <source>
        <dbReference type="EMBL" id="KMU73024.1"/>
    </source>
</evidence>
<gene>
    <name evidence="2" type="ORF">CISG_09903</name>
</gene>
<protein>
    <submittedName>
        <fullName evidence="2">Uncharacterized protein</fullName>
    </submittedName>
</protein>